<accession>A0A094JVS5</accession>
<comment type="caution">
    <text evidence="2">The sequence shown here is derived from an EMBL/GenBank/DDBJ whole genome shotgun (WGS) entry which is preliminary data.</text>
</comment>
<dbReference type="GO" id="GO:0016051">
    <property type="term" value="P:carbohydrate biosynthetic process"/>
    <property type="evidence" value="ECO:0007669"/>
    <property type="project" value="InterPro"/>
</dbReference>
<keyword evidence="3" id="KW-1185">Reference proteome</keyword>
<name>A0A094JVS5_9GAMM</name>
<dbReference type="InterPro" id="IPR013132">
    <property type="entry name" value="PseI/NeuA/B-like_N"/>
</dbReference>
<dbReference type="Pfam" id="PF08666">
    <property type="entry name" value="SAF"/>
    <property type="match status" value="1"/>
</dbReference>
<dbReference type="NCBIfam" id="TIGR03586">
    <property type="entry name" value="PseI"/>
    <property type="match status" value="1"/>
</dbReference>
<dbReference type="SUPFAM" id="SSF51269">
    <property type="entry name" value="AFP III-like domain"/>
    <property type="match status" value="1"/>
</dbReference>
<dbReference type="GO" id="GO:0047444">
    <property type="term" value="F:N-acylneuraminate-9-phosphate synthase activity"/>
    <property type="evidence" value="ECO:0007669"/>
    <property type="project" value="TreeGrafter"/>
</dbReference>
<dbReference type="SMART" id="SM00858">
    <property type="entry name" value="SAF"/>
    <property type="match status" value="1"/>
</dbReference>
<protein>
    <submittedName>
        <fullName evidence="2">N-acetylneuraminate synthase</fullName>
    </submittedName>
</protein>
<dbReference type="EMBL" id="JPEO01000016">
    <property type="protein sequence ID" value="KFZ36546.1"/>
    <property type="molecule type" value="Genomic_DNA"/>
</dbReference>
<dbReference type="PROSITE" id="PS50844">
    <property type="entry name" value="AFP_LIKE"/>
    <property type="match status" value="1"/>
</dbReference>
<dbReference type="SUPFAM" id="SSF51569">
    <property type="entry name" value="Aldolase"/>
    <property type="match status" value="1"/>
</dbReference>
<dbReference type="STRING" id="1515746.HR45_15545"/>
<evidence type="ECO:0000313" key="2">
    <source>
        <dbReference type="EMBL" id="KFZ36546.1"/>
    </source>
</evidence>
<dbReference type="InterPro" id="IPR013974">
    <property type="entry name" value="SAF"/>
</dbReference>
<dbReference type="AlphaFoldDB" id="A0A094JVS5"/>
<dbReference type="InterPro" id="IPR013785">
    <property type="entry name" value="Aldolase_TIM"/>
</dbReference>
<dbReference type="InterPro" id="IPR020030">
    <property type="entry name" value="Pseudaminic_synth_PseI"/>
</dbReference>
<feature type="domain" description="AFP-like" evidence="1">
    <location>
        <begin position="295"/>
        <end position="350"/>
    </location>
</feature>
<dbReference type="OrthoDB" id="9781701at2"/>
<sequence length="350" mass="37904">MTNNITIGDIPIGGGHPPMIIAELSGNHHQSLDTAKAMIKAAASTGVQAIKLQTYTPDTITLNVARDEFLITDADNLWQGKTLYQLYGEAMTPWEWHQALFEYAASLGLLAFSTPFDETAVEFLESLQVPCYKIASFENIDHGLLRAVARTGKPVIMSTGMADVAELAESVQVLRDNGCQDLILLKCTSHYPADPVDANLMTIPHLKQLFDCQVGLSDHTAGIGVAVAAVTLGASVIEKHFVLDRAAGGVDSAFSLQPEEFSALVTECNRARIAVGHVRYGCTAKELDSRKFRRSLYISQDLKAGDVLTVDNLRSVRPGLGLAPKFLPQLLGKTVNQNVSAGTPMQWELI</sequence>
<dbReference type="Gene3D" id="3.20.20.70">
    <property type="entry name" value="Aldolase class I"/>
    <property type="match status" value="1"/>
</dbReference>
<dbReference type="Gene3D" id="3.90.1210.10">
    <property type="entry name" value="Antifreeze-like/N-acetylneuraminic acid synthase C-terminal domain"/>
    <property type="match status" value="1"/>
</dbReference>
<proteinExistence type="predicted"/>
<dbReference type="InterPro" id="IPR051690">
    <property type="entry name" value="PseI-like"/>
</dbReference>
<dbReference type="InterPro" id="IPR057736">
    <property type="entry name" value="SAF_PseI/NeuA/NeuB"/>
</dbReference>
<dbReference type="RefSeq" id="WP_037444595.1">
    <property type="nucleotide sequence ID" value="NZ_JPEO01000016.1"/>
</dbReference>
<dbReference type="Pfam" id="PF03102">
    <property type="entry name" value="NeuB"/>
    <property type="match status" value="1"/>
</dbReference>
<organism evidence="2 3">
    <name type="scientific">Shewanella mangrovi</name>
    <dbReference type="NCBI Taxonomy" id="1515746"/>
    <lineage>
        <taxon>Bacteria</taxon>
        <taxon>Pseudomonadati</taxon>
        <taxon>Pseudomonadota</taxon>
        <taxon>Gammaproteobacteria</taxon>
        <taxon>Alteromonadales</taxon>
        <taxon>Shewanellaceae</taxon>
        <taxon>Shewanella</taxon>
    </lineage>
</organism>
<dbReference type="InterPro" id="IPR006190">
    <property type="entry name" value="SAF_AFP_Neu5Ac"/>
</dbReference>
<evidence type="ECO:0000259" key="1">
    <source>
        <dbReference type="PROSITE" id="PS50844"/>
    </source>
</evidence>
<reference evidence="2 3" key="1">
    <citation type="submission" date="2014-06" db="EMBL/GenBank/DDBJ databases">
        <title>Shewanella sp. YQH10.</title>
        <authorList>
            <person name="Liu Y."/>
            <person name="Zeng R."/>
        </authorList>
    </citation>
    <scope>NUCLEOTIDE SEQUENCE [LARGE SCALE GENOMIC DNA]</scope>
    <source>
        <strain evidence="2 3">YQH10</strain>
    </source>
</reference>
<dbReference type="PANTHER" id="PTHR42966:SF2">
    <property type="entry name" value="PSEUDAMINIC ACID SYNTHASE"/>
    <property type="match status" value="1"/>
</dbReference>
<dbReference type="InterPro" id="IPR036732">
    <property type="entry name" value="AFP_Neu5c_C_sf"/>
</dbReference>
<dbReference type="PANTHER" id="PTHR42966">
    <property type="entry name" value="N-ACETYLNEURAMINATE SYNTHASE"/>
    <property type="match status" value="1"/>
</dbReference>
<gene>
    <name evidence="2" type="ORF">HR45_15545</name>
</gene>
<dbReference type="Proteomes" id="UP000029264">
    <property type="component" value="Unassembled WGS sequence"/>
</dbReference>
<dbReference type="CDD" id="cd11615">
    <property type="entry name" value="SAF_NeuB_like"/>
    <property type="match status" value="1"/>
</dbReference>
<dbReference type="eggNOG" id="COG2089">
    <property type="taxonomic scope" value="Bacteria"/>
</dbReference>
<evidence type="ECO:0000313" key="3">
    <source>
        <dbReference type="Proteomes" id="UP000029264"/>
    </source>
</evidence>